<reference evidence="3" key="2">
    <citation type="submission" date="2020-09" db="EMBL/GenBank/DDBJ databases">
        <authorList>
            <person name="Sun Q."/>
            <person name="Zhou Y."/>
        </authorList>
    </citation>
    <scope>NUCLEOTIDE SEQUENCE</scope>
    <source>
        <strain evidence="3">CGMCC 1.12919</strain>
    </source>
</reference>
<dbReference type="Pfam" id="PF20789">
    <property type="entry name" value="4HBT_3C"/>
    <property type="match status" value="1"/>
</dbReference>
<dbReference type="Gene3D" id="2.40.160.210">
    <property type="entry name" value="Acyl-CoA thioesterase, double hotdog domain"/>
    <property type="match status" value="1"/>
</dbReference>
<accession>A0A916U1X1</accession>
<evidence type="ECO:0000259" key="2">
    <source>
        <dbReference type="Pfam" id="PF20789"/>
    </source>
</evidence>
<comment type="caution">
    <text evidence="3">The sequence shown here is derived from an EMBL/GenBank/DDBJ whole genome shotgun (WGS) entry which is preliminary data.</text>
</comment>
<evidence type="ECO:0000259" key="1">
    <source>
        <dbReference type="Pfam" id="PF13622"/>
    </source>
</evidence>
<dbReference type="Proteomes" id="UP000637002">
    <property type="component" value="Unassembled WGS sequence"/>
</dbReference>
<sequence length="257" mass="27310">MFRVNGESVLASPLAAGPWDLSMQHGSAPSSLAIWAAERMETAVPMQVARLTVDLMRPVPIGELELKTEVLRAGRKIQLCGVRLLAKGVEVVRASVLKIRRTETPLPGDAGAVPPLDLQLPDACEPMDPEGGIGNPFITGLSARTARGGFRQPGPGAVWFRVDRTIVEGSPVSQAMRAAIASDFSNGVSSVLDFRHWTFINGDLTVSLAREPVGDWILLNAQTWLGPDGAGIAAARLGDVTGYFGRAVQSLVVEPRG</sequence>
<feature type="domain" description="Acyl-CoA thioesterase-like C-terminal" evidence="2">
    <location>
        <begin position="121"/>
        <end position="253"/>
    </location>
</feature>
<name>A0A916U1X1_9HYPH</name>
<dbReference type="AlphaFoldDB" id="A0A916U1X1"/>
<dbReference type="InterPro" id="IPR049450">
    <property type="entry name" value="ACOT8-like_C"/>
</dbReference>
<evidence type="ECO:0000313" key="3">
    <source>
        <dbReference type="EMBL" id="GGC56323.1"/>
    </source>
</evidence>
<organism evidence="3 4">
    <name type="scientific">Chelatococcus reniformis</name>
    <dbReference type="NCBI Taxonomy" id="1494448"/>
    <lineage>
        <taxon>Bacteria</taxon>
        <taxon>Pseudomonadati</taxon>
        <taxon>Pseudomonadota</taxon>
        <taxon>Alphaproteobacteria</taxon>
        <taxon>Hyphomicrobiales</taxon>
        <taxon>Chelatococcaceae</taxon>
        <taxon>Chelatococcus</taxon>
    </lineage>
</organism>
<dbReference type="EMBL" id="BMGG01000002">
    <property type="protein sequence ID" value="GGC56323.1"/>
    <property type="molecule type" value="Genomic_DNA"/>
</dbReference>
<evidence type="ECO:0000313" key="4">
    <source>
        <dbReference type="Proteomes" id="UP000637002"/>
    </source>
</evidence>
<dbReference type="SUPFAM" id="SSF54637">
    <property type="entry name" value="Thioesterase/thiol ester dehydrase-isomerase"/>
    <property type="match status" value="1"/>
</dbReference>
<feature type="domain" description="Acyl-CoA thioesterase-like N-terminal HotDog" evidence="1">
    <location>
        <begin position="16"/>
        <end position="97"/>
    </location>
</feature>
<reference evidence="3" key="1">
    <citation type="journal article" date="2014" name="Int. J. Syst. Evol. Microbiol.">
        <title>Complete genome sequence of Corynebacterium casei LMG S-19264T (=DSM 44701T), isolated from a smear-ripened cheese.</title>
        <authorList>
            <consortium name="US DOE Joint Genome Institute (JGI-PGF)"/>
            <person name="Walter F."/>
            <person name="Albersmeier A."/>
            <person name="Kalinowski J."/>
            <person name="Ruckert C."/>
        </authorList>
    </citation>
    <scope>NUCLEOTIDE SEQUENCE</scope>
    <source>
        <strain evidence="3">CGMCC 1.12919</strain>
    </source>
</reference>
<gene>
    <name evidence="3" type="ORF">GCM10010994_14060</name>
</gene>
<protein>
    <submittedName>
        <fullName evidence="3">Acyl-CoA thioesterase</fullName>
    </submittedName>
</protein>
<dbReference type="InterPro" id="IPR042171">
    <property type="entry name" value="Acyl-CoA_hotdog"/>
</dbReference>
<dbReference type="InterPro" id="IPR029069">
    <property type="entry name" value="HotDog_dom_sf"/>
</dbReference>
<proteinExistence type="predicted"/>
<keyword evidence="4" id="KW-1185">Reference proteome</keyword>
<dbReference type="InterPro" id="IPR049449">
    <property type="entry name" value="TesB_ACOT8-like_N"/>
</dbReference>
<dbReference type="Pfam" id="PF13622">
    <property type="entry name" value="4HBT_3"/>
    <property type="match status" value="1"/>
</dbReference>